<evidence type="ECO:0000256" key="3">
    <source>
        <dbReference type="ARBA" id="ARBA00022989"/>
    </source>
</evidence>
<keyword evidence="4" id="KW-0175">Coiled coil</keyword>
<evidence type="ECO:0000313" key="8">
    <source>
        <dbReference type="Proteomes" id="UP001329430"/>
    </source>
</evidence>
<evidence type="ECO:0000256" key="4">
    <source>
        <dbReference type="ARBA" id="ARBA00023054"/>
    </source>
</evidence>
<evidence type="ECO:0000256" key="5">
    <source>
        <dbReference type="ARBA" id="ARBA00023136"/>
    </source>
</evidence>
<evidence type="ECO:0000313" key="7">
    <source>
        <dbReference type="EMBL" id="KAK5640783.1"/>
    </source>
</evidence>
<name>A0AAN7V5V2_9COLE</name>
<dbReference type="PROSITE" id="PS51469">
    <property type="entry name" value="SUN"/>
    <property type="match status" value="1"/>
</dbReference>
<proteinExistence type="predicted"/>
<dbReference type="AlphaFoldDB" id="A0AAN7V5V2"/>
<dbReference type="InterPro" id="IPR012919">
    <property type="entry name" value="SUN_dom"/>
</dbReference>
<dbReference type="FunFam" id="2.60.120.260:FF:000009">
    <property type="entry name" value="SUN domain-containing protein 1 isoform X1"/>
    <property type="match status" value="1"/>
</dbReference>
<keyword evidence="3" id="KW-1133">Transmembrane helix</keyword>
<evidence type="ECO:0000256" key="1">
    <source>
        <dbReference type="ARBA" id="ARBA00004370"/>
    </source>
</evidence>
<dbReference type="Pfam" id="PF07738">
    <property type="entry name" value="Sad1_UNC"/>
    <property type="match status" value="1"/>
</dbReference>
<comment type="subcellular location">
    <subcellularLocation>
        <location evidence="1">Membrane</location>
    </subcellularLocation>
</comment>
<dbReference type="GO" id="GO:0043495">
    <property type="term" value="F:protein-membrane adaptor activity"/>
    <property type="evidence" value="ECO:0007669"/>
    <property type="project" value="TreeGrafter"/>
</dbReference>
<dbReference type="PANTHER" id="PTHR12911:SF8">
    <property type="entry name" value="KLAROID PROTEIN-RELATED"/>
    <property type="match status" value="1"/>
</dbReference>
<dbReference type="PANTHER" id="PTHR12911">
    <property type="entry name" value="SAD1/UNC-84-LIKE PROTEIN-RELATED"/>
    <property type="match status" value="1"/>
</dbReference>
<comment type="caution">
    <text evidence="7">The sequence shown here is derived from an EMBL/GenBank/DDBJ whole genome shotgun (WGS) entry which is preliminary data.</text>
</comment>
<evidence type="ECO:0000259" key="6">
    <source>
        <dbReference type="PROSITE" id="PS51469"/>
    </source>
</evidence>
<evidence type="ECO:0000256" key="2">
    <source>
        <dbReference type="ARBA" id="ARBA00022692"/>
    </source>
</evidence>
<dbReference type="EMBL" id="JAVRBK010000007">
    <property type="protein sequence ID" value="KAK5640783.1"/>
    <property type="molecule type" value="Genomic_DNA"/>
</dbReference>
<reference evidence="7 8" key="1">
    <citation type="journal article" date="2024" name="Insects">
        <title>An Improved Chromosome-Level Genome Assembly of the Firefly Pyrocoelia pectoralis.</title>
        <authorList>
            <person name="Fu X."/>
            <person name="Meyer-Rochow V.B."/>
            <person name="Ballantyne L."/>
            <person name="Zhu X."/>
        </authorList>
    </citation>
    <scope>NUCLEOTIDE SEQUENCE [LARGE SCALE GENOMIC DNA]</scope>
    <source>
        <strain evidence="7">XCY_ONT2</strain>
    </source>
</reference>
<dbReference type="InterPro" id="IPR045119">
    <property type="entry name" value="SUN1-5"/>
</dbReference>
<keyword evidence="5" id="KW-0472">Membrane</keyword>
<sequence>MVFFYIEFSEVSDGIYEIREFMLRGGNGGAYLNRSSEGNTKKRCGNRGGGSRNVNDAVRKALEEYDADKTTRADFALESAGGTIVSVRDTEQYEPRSRSCTFFGLPICPSSNGPRQIIQPSILPGECWAFKGSTGTAIIKLLGRVHIDGISLEHISKTISPTGLIDTAPNEFVIMGLEEEEDEGDLLGSFTYDINGPTLQIYQVFPVDKSYPLIEFSVLSNHGHPLFTCVYRLRVHGTLDDTDHDDDDL</sequence>
<dbReference type="GO" id="GO:0034993">
    <property type="term" value="C:meiotic nuclear membrane microtubule tethering complex"/>
    <property type="evidence" value="ECO:0007669"/>
    <property type="project" value="TreeGrafter"/>
</dbReference>
<feature type="domain" description="SUN" evidence="6">
    <location>
        <begin position="81"/>
        <end position="240"/>
    </location>
</feature>
<protein>
    <recommendedName>
        <fullName evidence="6">SUN domain-containing protein</fullName>
    </recommendedName>
</protein>
<dbReference type="Gene3D" id="2.60.120.260">
    <property type="entry name" value="Galactose-binding domain-like"/>
    <property type="match status" value="1"/>
</dbReference>
<keyword evidence="2" id="KW-0812">Transmembrane</keyword>
<organism evidence="7 8">
    <name type="scientific">Pyrocoelia pectoralis</name>
    <dbReference type="NCBI Taxonomy" id="417401"/>
    <lineage>
        <taxon>Eukaryota</taxon>
        <taxon>Metazoa</taxon>
        <taxon>Ecdysozoa</taxon>
        <taxon>Arthropoda</taxon>
        <taxon>Hexapoda</taxon>
        <taxon>Insecta</taxon>
        <taxon>Pterygota</taxon>
        <taxon>Neoptera</taxon>
        <taxon>Endopterygota</taxon>
        <taxon>Coleoptera</taxon>
        <taxon>Polyphaga</taxon>
        <taxon>Elateriformia</taxon>
        <taxon>Elateroidea</taxon>
        <taxon>Lampyridae</taxon>
        <taxon>Lampyrinae</taxon>
        <taxon>Pyrocoelia</taxon>
    </lineage>
</organism>
<gene>
    <name evidence="7" type="ORF">RI129_009330</name>
</gene>
<dbReference type="Proteomes" id="UP001329430">
    <property type="component" value="Chromosome 7"/>
</dbReference>
<accession>A0AAN7V5V2</accession>
<keyword evidence="8" id="KW-1185">Reference proteome</keyword>